<dbReference type="Proteomes" id="UP001198571">
    <property type="component" value="Unassembled WGS sequence"/>
</dbReference>
<gene>
    <name evidence="1" type="ORF">H0485_02205</name>
</gene>
<evidence type="ECO:0008006" key="3">
    <source>
        <dbReference type="Google" id="ProtNLM"/>
    </source>
</evidence>
<evidence type="ECO:0000313" key="1">
    <source>
        <dbReference type="EMBL" id="MCB5408821.1"/>
    </source>
</evidence>
<protein>
    <recommendedName>
        <fullName evidence="3">DUF2125 domain-containing protein</fullName>
    </recommendedName>
</protein>
<reference evidence="1 2" key="1">
    <citation type="submission" date="2020-07" db="EMBL/GenBank/DDBJ databases">
        <title>Pseudogemmobacter sp. nov., isolated from poultry manure in Taiwan.</title>
        <authorList>
            <person name="Lin S.-Y."/>
            <person name="Tang Y.-S."/>
            <person name="Young C.-C."/>
        </authorList>
    </citation>
    <scope>NUCLEOTIDE SEQUENCE [LARGE SCALE GENOMIC DNA]</scope>
    <source>
        <strain evidence="1 2">CC-YST710</strain>
    </source>
</reference>
<evidence type="ECO:0000313" key="2">
    <source>
        <dbReference type="Proteomes" id="UP001198571"/>
    </source>
</evidence>
<keyword evidence="2" id="KW-1185">Reference proteome</keyword>
<organism evidence="1 2">
    <name type="scientific">Pseudogemmobacter faecipullorum</name>
    <dbReference type="NCBI Taxonomy" id="2755041"/>
    <lineage>
        <taxon>Bacteria</taxon>
        <taxon>Pseudomonadati</taxon>
        <taxon>Pseudomonadota</taxon>
        <taxon>Alphaproteobacteria</taxon>
        <taxon>Rhodobacterales</taxon>
        <taxon>Paracoccaceae</taxon>
        <taxon>Pseudogemmobacter</taxon>
    </lineage>
</organism>
<proteinExistence type="predicted"/>
<comment type="caution">
    <text evidence="1">The sequence shown here is derived from an EMBL/GenBank/DDBJ whole genome shotgun (WGS) entry which is preliminary data.</text>
</comment>
<sequence>MRSSLLSAGLLSLGLSFFPGLSLAQGLVANELWQAWQEEAHDAGAVLSAKESREGNKLVLRDLRLDTGEDGGVLQVEVVTLTNQADGSVAVVLPETFPLIIETPAAAGAAPGTGEKVVLSVAAPDLHLIVRGIHDRADFEASAPELKVSFDRFIPARPPEEGEGHLAVTLQNPALRYSRDFAQQLRSIDAALSFDALEAAAAVSGRAQGDIVLSLLLAKTEATFAGAFPPSLTADAPDGAQAAPGVTERAPADLLKILADGFRVKSSLQLGGLELKTTQPGTEGEAPVEIDFALAGTRLAFDADQTAAGFELLANGLSLTGNGGLADLPQTETALQIGEYRTAFRLGLNGLRGPQDWSAAFALRGFDISAGMWQELDPQGAFPREQLTAAVTLEGRYAVLPELLAPEGFSFDKSPLAELSFEIRELALEGVGLQFGGEGGLGFDMADLESWGGIPAPLGKLRFMASGVYGFLDKLSALGRISAEELQGIRAALLVIGKAGDKPDTLRSELEFQDGGLVLNGMKIR</sequence>
<dbReference type="EMBL" id="JACDXX010000002">
    <property type="protein sequence ID" value="MCB5408821.1"/>
    <property type="molecule type" value="Genomic_DNA"/>
</dbReference>
<dbReference type="RefSeq" id="WP_226933726.1">
    <property type="nucleotide sequence ID" value="NZ_JACDXX010000002.1"/>
</dbReference>
<name>A0ABS8CHH7_9RHOB</name>
<accession>A0ABS8CHH7</accession>